<name>A0ACC2XQX6_9TREE</name>
<evidence type="ECO:0000313" key="1">
    <source>
        <dbReference type="EMBL" id="KAJ9126051.1"/>
    </source>
</evidence>
<evidence type="ECO:0000313" key="2">
    <source>
        <dbReference type="Proteomes" id="UP001234202"/>
    </source>
</evidence>
<dbReference type="EMBL" id="JASBWV010000006">
    <property type="protein sequence ID" value="KAJ9126051.1"/>
    <property type="molecule type" value="Genomic_DNA"/>
</dbReference>
<keyword evidence="2" id="KW-1185">Reference proteome</keyword>
<protein>
    <submittedName>
        <fullName evidence="1">Uncharacterized protein</fullName>
    </submittedName>
</protein>
<accession>A0ACC2XQX6</accession>
<proteinExistence type="predicted"/>
<comment type="caution">
    <text evidence="1">The sequence shown here is derived from an EMBL/GenBank/DDBJ whole genome shotgun (WGS) entry which is preliminary data.</text>
</comment>
<organism evidence="1 2">
    <name type="scientific">Naganishia onofrii</name>
    <dbReference type="NCBI Taxonomy" id="1851511"/>
    <lineage>
        <taxon>Eukaryota</taxon>
        <taxon>Fungi</taxon>
        <taxon>Dikarya</taxon>
        <taxon>Basidiomycota</taxon>
        <taxon>Agaricomycotina</taxon>
        <taxon>Tremellomycetes</taxon>
        <taxon>Filobasidiales</taxon>
        <taxon>Filobasidiaceae</taxon>
        <taxon>Naganishia</taxon>
    </lineage>
</organism>
<dbReference type="Proteomes" id="UP001234202">
    <property type="component" value="Unassembled WGS sequence"/>
</dbReference>
<gene>
    <name evidence="1" type="ORF">QFC24_002323</name>
</gene>
<reference evidence="1" key="1">
    <citation type="submission" date="2023-04" db="EMBL/GenBank/DDBJ databases">
        <title>Draft Genome sequencing of Naganishia species isolated from polar environments using Oxford Nanopore Technology.</title>
        <authorList>
            <person name="Leo P."/>
            <person name="Venkateswaran K."/>
        </authorList>
    </citation>
    <scope>NUCLEOTIDE SEQUENCE</scope>
    <source>
        <strain evidence="1">DBVPG 5303</strain>
    </source>
</reference>
<sequence>MTLRDDEHTAAERGTTIPIATTTNVRHSAPPLVSGQMGSFAWFGGALTTYKPPAIRPKDCHIRRMNDTNLHVYYLERNLSGFRKYLEGTDILPDAPSGLAYSRSPAGPSSGPRSWTLSTLSSLPTKKPDPNARDAFGRTVLHLVCSTPPGSSTYSRSFDFLATLLAHPHINVNIVDFESGYTALHRAMWSGNLRAARALLERADTDLGIKDMEGLTAMDLWNSSCAGTNPPETGARGTDLYTWGSNRNCTLGLPDTADRALPERVNLLTKLQARLRSDSENFVSSSKSGAQPRLDNESGGFSEGEEDVHSQADDALRAKFDQVGVKQIAMSKFLTAILTTESRGNLSLSGVSGSVSRLGQRGVHSQYALVPMQDSSGLKDVQVTKVALGTDHALVVTSKGYVYSWGGNRFAQLGYVIDDGSEGSGGPLTASGPSFANSSSNTSAEKSIVQPAPRRIIGTLKKEVIIGCAASRLSSACWTAEQGGLWTWGTNMGHLGYDKAMTSGGMQVMPRKVTGISQGIVDVAMTDFAMACLTDSYEVIVVHHDAVIKISFPVQRFPAGFTPYRPPSQVSSKTTISRITSCGMTFGALSSLGDVFTFSLANPIDMDIKDGGKGFAVKPQMVWALRKRFTAVKDVALGPDGTVIICTHSGHVYIRQRQGNKWSYKRVQHLQRIIKVAANESGSFAAIRSDASPGKFDIDGPALAEDLLNLLPHMRREVEIPPMLISNGAAPGKLADDDDDEDDEDDAVQRDIDVGGRIVSVMKSWNAVDEIHTLGTDVYFAVQGRRIPVHRFILVNRIPVFATILQGRVPPRLQNFLSAQIDDADPSQHEIIFPSTSFLTVLLFLQYVYSDELVAIWDGRIQSRLQAGFGNMSYVEATTIKRELIELAESMQLDHLRAPLASTGKVAIPPTLSSVWGSFFNASQTIGTEAHRQCDAVLKLADRKVYVSSLLLRARCPTFDAMFEDAEFTEHRRNEDGQGHIVIDLSNLKWRSLKLVLRWLHDGNDAEIFDYQHQDTLDDFLDFVFEVLAVANLLLLGRLLLACSVVIRRHINTMNAAALAAEASFHNAQELKSSVFWYIACNLETMMENGLLDDMDIRILNDLTDFVRDRQAEKLPVTRSGILLDMAMEKYKDWLSLQDFPEPRLRIPRDVKSKSPRLSSTAVPTTFSKSKGKSKATPSNIRASPQMTGSKIFNEELDMDDLMLPVAAPIPASTDAFSLASKNSPWKSQAVEAKRSVFMNMPPSTIGVDLRSILAETKTSQPSNGKATPARSIASATPTRQVGFSPAASPVGSYQAKTPLDRAPSTWRTTPTTPAQPSALSGSSTPIRPTVIPQASFPSLAASSITPQIKSGINATRPGGMPTPGRSVSGQKPDGSQVSQSTRSNVIVPTRQAIVSARKNSEPAWTMAAPFATPPPPIAISPINYASATVSLLEIQRREQAAQYEAEHQPAPMSIREIQEHERKAEEARQVEAEFERWWMEEQARLKIESKPVSDSIGSNKRTKKKNVPAGVGNKDTKGQKAAGDRQNTASRPKGEDKKPTPQPNARATDGNRQDRKGAEPSSSHKPRKSQQNSGSTDHVPSSTKPNNTRAQPPSKHTNASHTHNHDKQQPQQSTVKANNGNGQSVPETASRVNVTAPAFVPQQSVAPPVFNPRVAAFVPPSTSGRR</sequence>